<dbReference type="EMBL" id="CP017634">
    <property type="protein sequence ID" value="ATW28163.1"/>
    <property type="molecule type" value="Genomic_DNA"/>
</dbReference>
<reference evidence="2 3" key="1">
    <citation type="submission" date="2016-10" db="EMBL/GenBank/DDBJ databases">
        <title>Complete Genome Sequence of Peptococcaceae strain DCMF.</title>
        <authorList>
            <person name="Edwards R.J."/>
            <person name="Holland S.I."/>
            <person name="Deshpande N.P."/>
            <person name="Wong Y.K."/>
            <person name="Ertan H."/>
            <person name="Manefield M."/>
            <person name="Russell T.L."/>
            <person name="Lee M.J."/>
        </authorList>
    </citation>
    <scope>NUCLEOTIDE SEQUENCE [LARGE SCALE GENOMIC DNA]</scope>
    <source>
        <strain evidence="2 3">DCMF</strain>
    </source>
</reference>
<dbReference type="GO" id="GO:0016740">
    <property type="term" value="F:transferase activity"/>
    <property type="evidence" value="ECO:0007669"/>
    <property type="project" value="UniProtKB-KW"/>
</dbReference>
<accession>A0A3G1L059</accession>
<feature type="domain" description="Polymerase beta nucleotidyltransferase" evidence="1">
    <location>
        <begin position="20"/>
        <end position="85"/>
    </location>
</feature>
<dbReference type="Gene3D" id="3.30.460.10">
    <property type="entry name" value="Beta Polymerase, domain 2"/>
    <property type="match status" value="1"/>
</dbReference>
<dbReference type="SUPFAM" id="SSF81301">
    <property type="entry name" value="Nucleotidyltransferase"/>
    <property type="match status" value="1"/>
</dbReference>
<evidence type="ECO:0000313" key="3">
    <source>
        <dbReference type="Proteomes" id="UP000323521"/>
    </source>
</evidence>
<dbReference type="Proteomes" id="UP000323521">
    <property type="component" value="Chromosome"/>
</dbReference>
<dbReference type="CDD" id="cd05403">
    <property type="entry name" value="NT_KNTase_like"/>
    <property type="match status" value="1"/>
</dbReference>
<organism evidence="2 3">
    <name type="scientific">Formimonas warabiya</name>
    <dbReference type="NCBI Taxonomy" id="1761012"/>
    <lineage>
        <taxon>Bacteria</taxon>
        <taxon>Bacillati</taxon>
        <taxon>Bacillota</taxon>
        <taxon>Clostridia</taxon>
        <taxon>Eubacteriales</taxon>
        <taxon>Peptococcaceae</taxon>
        <taxon>Candidatus Formimonas</taxon>
    </lineage>
</organism>
<keyword evidence="3" id="KW-1185">Reference proteome</keyword>
<proteinExistence type="predicted"/>
<name>A0A3G1L059_FORW1</name>
<dbReference type="InterPro" id="IPR043519">
    <property type="entry name" value="NT_sf"/>
</dbReference>
<sequence>MGEASIASSIHSEVDFIKNQIISSYNPSKIILFGSYANGTATAKSDIDLCIIKNTNNKRKLLPDMYLNIESKKPFDLLLYTEAEWNECINDTSSFAYLINKKGIVIYG</sequence>
<dbReference type="AlphaFoldDB" id="A0A3G1L059"/>
<evidence type="ECO:0000313" key="2">
    <source>
        <dbReference type="EMBL" id="ATW28163.1"/>
    </source>
</evidence>
<dbReference type="InterPro" id="IPR041633">
    <property type="entry name" value="Polbeta"/>
</dbReference>
<evidence type="ECO:0000259" key="1">
    <source>
        <dbReference type="Pfam" id="PF18765"/>
    </source>
</evidence>
<dbReference type="KEGG" id="fwa:DCMF_28455"/>
<dbReference type="RefSeq" id="WP_148137575.1">
    <property type="nucleotide sequence ID" value="NZ_CP017634.1"/>
</dbReference>
<keyword evidence="2" id="KW-0808">Transferase</keyword>
<gene>
    <name evidence="2" type="ORF">DCMF_28455</name>
</gene>
<dbReference type="InterPro" id="IPR052548">
    <property type="entry name" value="Type_VII_TA_antitoxin"/>
</dbReference>
<dbReference type="Pfam" id="PF18765">
    <property type="entry name" value="Polbeta"/>
    <property type="match status" value="1"/>
</dbReference>
<dbReference type="OrthoDB" id="9809668at2"/>
<dbReference type="PANTHER" id="PTHR33933:SF1">
    <property type="entry name" value="PROTEIN ADENYLYLTRANSFERASE MNTA-RELATED"/>
    <property type="match status" value="1"/>
</dbReference>
<dbReference type="PANTHER" id="PTHR33933">
    <property type="entry name" value="NUCLEOTIDYLTRANSFERASE"/>
    <property type="match status" value="1"/>
</dbReference>
<protein>
    <submittedName>
        <fullName evidence="2">Nucleotidyltransferase</fullName>
    </submittedName>
</protein>